<accession>A0A5C6A4T9</accession>
<name>A0A5C6A4T9_9BACT</name>
<dbReference type="Proteomes" id="UP000316213">
    <property type="component" value="Unassembled WGS sequence"/>
</dbReference>
<organism evidence="1 2">
    <name type="scientific">Neorhodopirellula pilleata</name>
    <dbReference type="NCBI Taxonomy" id="2714738"/>
    <lineage>
        <taxon>Bacteria</taxon>
        <taxon>Pseudomonadati</taxon>
        <taxon>Planctomycetota</taxon>
        <taxon>Planctomycetia</taxon>
        <taxon>Pirellulales</taxon>
        <taxon>Pirellulaceae</taxon>
        <taxon>Neorhodopirellula</taxon>
    </lineage>
</organism>
<sequence>MKISSFTNTSRRQFLRGVGVAIGLPTLAQFASPAFARSVEKPPRRMLLISNNLGVLPWHFFPKESGRDYALSPYLEELRDYREQFTVFSGLSHPAVVGGHSTENCFLTAAKDPTGSGFRNTISLDQFAVEHLGQPTRFTTLNLGVNIDKANRSLSWTRDGVLLPTEDKPSELFRRMFVQGSPDEVRRQLKRLEQHGSILDTVSEDLHSFQSRLGRDDRNRLDQYFTSVRELEERLHVAGEWEQKPKPATDRDAPEDILDKAKFFEKFDLMLRMAQLAFESDSTRIVTLMVDGFATPVFEISEEERSLNGYHNLSHHGQAKDKIAQLERVDRRQMQVLRDLFGRLSEKTEGESNLLDHTMILFGSNLGDANVHNSTNLPILLVGGGLKHGQHLAFDRDHNKPLSNLFVTLLQSAGIEADAFASSDGNLNELLK</sequence>
<gene>
    <name evidence="1" type="ORF">Pla100_35610</name>
</gene>
<dbReference type="InterPro" id="IPR011447">
    <property type="entry name" value="DUF1552"/>
</dbReference>
<evidence type="ECO:0000313" key="1">
    <source>
        <dbReference type="EMBL" id="TWT94982.1"/>
    </source>
</evidence>
<keyword evidence="2" id="KW-1185">Reference proteome</keyword>
<dbReference type="OrthoDB" id="9146593at2"/>
<evidence type="ECO:0008006" key="3">
    <source>
        <dbReference type="Google" id="ProtNLM"/>
    </source>
</evidence>
<protein>
    <recommendedName>
        <fullName evidence="3">DUF1552 domain-containing protein</fullName>
    </recommendedName>
</protein>
<dbReference type="RefSeq" id="WP_146578934.1">
    <property type="nucleotide sequence ID" value="NZ_SJPM01000007.1"/>
</dbReference>
<dbReference type="EMBL" id="SJPM01000007">
    <property type="protein sequence ID" value="TWT94982.1"/>
    <property type="molecule type" value="Genomic_DNA"/>
</dbReference>
<reference evidence="1 2" key="1">
    <citation type="submission" date="2019-02" db="EMBL/GenBank/DDBJ databases">
        <title>Deep-cultivation of Planctomycetes and their phenomic and genomic characterization uncovers novel biology.</title>
        <authorList>
            <person name="Wiegand S."/>
            <person name="Jogler M."/>
            <person name="Boedeker C."/>
            <person name="Pinto D."/>
            <person name="Vollmers J."/>
            <person name="Rivas-Marin E."/>
            <person name="Kohn T."/>
            <person name="Peeters S.H."/>
            <person name="Heuer A."/>
            <person name="Rast P."/>
            <person name="Oberbeckmann S."/>
            <person name="Bunk B."/>
            <person name="Jeske O."/>
            <person name="Meyerdierks A."/>
            <person name="Storesund J.E."/>
            <person name="Kallscheuer N."/>
            <person name="Luecker S."/>
            <person name="Lage O.M."/>
            <person name="Pohl T."/>
            <person name="Merkel B.J."/>
            <person name="Hornburger P."/>
            <person name="Mueller R.-W."/>
            <person name="Bruemmer F."/>
            <person name="Labrenz M."/>
            <person name="Spormann A.M."/>
            <person name="Op Den Camp H."/>
            <person name="Overmann J."/>
            <person name="Amann R."/>
            <person name="Jetten M.S.M."/>
            <person name="Mascher T."/>
            <person name="Medema M.H."/>
            <person name="Devos D.P."/>
            <person name="Kaster A.-K."/>
            <person name="Ovreas L."/>
            <person name="Rohde M."/>
            <person name="Galperin M.Y."/>
            <person name="Jogler C."/>
        </authorList>
    </citation>
    <scope>NUCLEOTIDE SEQUENCE [LARGE SCALE GENOMIC DNA]</scope>
    <source>
        <strain evidence="1 2">Pla100</strain>
    </source>
</reference>
<proteinExistence type="predicted"/>
<dbReference type="Pfam" id="PF07586">
    <property type="entry name" value="HXXSHH"/>
    <property type="match status" value="1"/>
</dbReference>
<comment type="caution">
    <text evidence="1">The sequence shown here is derived from an EMBL/GenBank/DDBJ whole genome shotgun (WGS) entry which is preliminary data.</text>
</comment>
<dbReference type="AlphaFoldDB" id="A0A5C6A4T9"/>
<dbReference type="PROSITE" id="PS51318">
    <property type="entry name" value="TAT"/>
    <property type="match status" value="1"/>
</dbReference>
<dbReference type="InterPro" id="IPR006311">
    <property type="entry name" value="TAT_signal"/>
</dbReference>
<evidence type="ECO:0000313" key="2">
    <source>
        <dbReference type="Proteomes" id="UP000316213"/>
    </source>
</evidence>